<keyword evidence="3" id="KW-0804">Transcription</keyword>
<feature type="domain" description="HTH luxR-type" evidence="4">
    <location>
        <begin position="140"/>
        <end position="205"/>
    </location>
</feature>
<dbReference type="PROSITE" id="PS50043">
    <property type="entry name" value="HTH_LUXR_2"/>
    <property type="match status" value="1"/>
</dbReference>
<organism evidence="5 6">
    <name type="scientific">Maribellus luteus</name>
    <dbReference type="NCBI Taxonomy" id="2305463"/>
    <lineage>
        <taxon>Bacteria</taxon>
        <taxon>Pseudomonadati</taxon>
        <taxon>Bacteroidota</taxon>
        <taxon>Bacteroidia</taxon>
        <taxon>Marinilabiliales</taxon>
        <taxon>Prolixibacteraceae</taxon>
        <taxon>Maribellus</taxon>
    </lineage>
</organism>
<dbReference type="Pfam" id="PF00196">
    <property type="entry name" value="GerE"/>
    <property type="match status" value="1"/>
</dbReference>
<keyword evidence="1" id="KW-0805">Transcription regulation</keyword>
<dbReference type="Gene3D" id="3.40.50.2300">
    <property type="match status" value="1"/>
</dbReference>
<protein>
    <submittedName>
        <fullName evidence="5">DNA-binding response regulator</fullName>
    </submittedName>
</protein>
<dbReference type="SUPFAM" id="SSF52172">
    <property type="entry name" value="CheY-like"/>
    <property type="match status" value="1"/>
</dbReference>
<dbReference type="InterPro" id="IPR016032">
    <property type="entry name" value="Sig_transdc_resp-reg_C-effctor"/>
</dbReference>
<dbReference type="Gene3D" id="1.10.10.10">
    <property type="entry name" value="Winged helix-like DNA-binding domain superfamily/Winged helix DNA-binding domain"/>
    <property type="match status" value="1"/>
</dbReference>
<dbReference type="CDD" id="cd06170">
    <property type="entry name" value="LuxR_C_like"/>
    <property type="match status" value="1"/>
</dbReference>
<evidence type="ECO:0000256" key="1">
    <source>
        <dbReference type="ARBA" id="ARBA00023015"/>
    </source>
</evidence>
<dbReference type="GO" id="GO:0003677">
    <property type="term" value="F:DNA binding"/>
    <property type="evidence" value="ECO:0007669"/>
    <property type="project" value="UniProtKB-KW"/>
</dbReference>
<reference evidence="5 6" key="1">
    <citation type="submission" date="2018-08" db="EMBL/GenBank/DDBJ databases">
        <title>Pallidiluteibacterium maritimus gen. nov., sp. nov., isolated from coastal sediment.</title>
        <authorList>
            <person name="Zhou L.Y."/>
        </authorList>
    </citation>
    <scope>NUCLEOTIDE SEQUENCE [LARGE SCALE GENOMIC DNA]</scope>
    <source>
        <strain evidence="5 6">XSD2</strain>
    </source>
</reference>
<evidence type="ECO:0000256" key="3">
    <source>
        <dbReference type="ARBA" id="ARBA00023163"/>
    </source>
</evidence>
<proteinExistence type="predicted"/>
<dbReference type="InterPro" id="IPR036388">
    <property type="entry name" value="WH-like_DNA-bd_sf"/>
</dbReference>
<comment type="caution">
    <text evidence="5">The sequence shown here is derived from an EMBL/GenBank/DDBJ whole genome shotgun (WGS) entry which is preliminary data.</text>
</comment>
<dbReference type="AlphaFoldDB" id="A0A399SWD1"/>
<gene>
    <name evidence="5" type="ORF">D1614_16550</name>
</gene>
<evidence type="ECO:0000256" key="2">
    <source>
        <dbReference type="ARBA" id="ARBA00023125"/>
    </source>
</evidence>
<dbReference type="PANTHER" id="PTHR44688">
    <property type="entry name" value="DNA-BINDING TRANSCRIPTIONAL ACTIVATOR DEVR_DOSR"/>
    <property type="match status" value="1"/>
</dbReference>
<keyword evidence="6" id="KW-1185">Reference proteome</keyword>
<dbReference type="Proteomes" id="UP000265926">
    <property type="component" value="Unassembled WGS sequence"/>
</dbReference>
<dbReference type="InterPro" id="IPR011006">
    <property type="entry name" value="CheY-like_superfamily"/>
</dbReference>
<dbReference type="PRINTS" id="PR00038">
    <property type="entry name" value="HTHLUXR"/>
</dbReference>
<evidence type="ECO:0000259" key="4">
    <source>
        <dbReference type="PROSITE" id="PS50043"/>
    </source>
</evidence>
<dbReference type="EMBL" id="QWGR01000010">
    <property type="protein sequence ID" value="RIJ47044.1"/>
    <property type="molecule type" value="Genomic_DNA"/>
</dbReference>
<dbReference type="SUPFAM" id="SSF46894">
    <property type="entry name" value="C-terminal effector domain of the bipartite response regulators"/>
    <property type="match status" value="1"/>
</dbReference>
<sequence length="226" mass="26084">MATSFALILYQNMLFGEGLESILVRHDFSVRKYPISQSNKDLISTHPNPDILILEFNWPCQNLDQFIRNNEMIHDSSIKTLLVTNMVNKYILRLIRHEKIQGIVLKCSDAEELIFALKQVADDKKYYSSLVANLIFNDSSDMEEVRISKREKQILTLLAEMKTTSEIADDLSISPSTVKTHRRNLLQKFKAKSLLCLLRLACRQNLLSEETDYCGCCYKKFIGQLN</sequence>
<dbReference type="InterPro" id="IPR000792">
    <property type="entry name" value="Tscrpt_reg_LuxR_C"/>
</dbReference>
<dbReference type="PANTHER" id="PTHR44688:SF16">
    <property type="entry name" value="DNA-BINDING TRANSCRIPTIONAL ACTIVATOR DEVR_DOSR"/>
    <property type="match status" value="1"/>
</dbReference>
<dbReference type="GO" id="GO:0006355">
    <property type="term" value="P:regulation of DNA-templated transcription"/>
    <property type="evidence" value="ECO:0007669"/>
    <property type="project" value="InterPro"/>
</dbReference>
<name>A0A399SWD1_9BACT</name>
<evidence type="ECO:0000313" key="6">
    <source>
        <dbReference type="Proteomes" id="UP000265926"/>
    </source>
</evidence>
<accession>A0A399SWD1</accession>
<evidence type="ECO:0000313" key="5">
    <source>
        <dbReference type="EMBL" id="RIJ47044.1"/>
    </source>
</evidence>
<keyword evidence="2 5" id="KW-0238">DNA-binding</keyword>
<dbReference type="SMART" id="SM00421">
    <property type="entry name" value="HTH_LUXR"/>
    <property type="match status" value="1"/>
</dbReference>